<comment type="caution">
    <text evidence="1">The sequence shown here is derived from an EMBL/GenBank/DDBJ whole genome shotgun (WGS) entry which is preliminary data.</text>
</comment>
<evidence type="ECO:0000313" key="2">
    <source>
        <dbReference type="Proteomes" id="UP001589854"/>
    </source>
</evidence>
<gene>
    <name evidence="1" type="ORF">ACFFIX_23455</name>
</gene>
<evidence type="ECO:0008006" key="3">
    <source>
        <dbReference type="Google" id="ProtNLM"/>
    </source>
</evidence>
<dbReference type="Proteomes" id="UP001589854">
    <property type="component" value="Unassembled WGS sequence"/>
</dbReference>
<accession>A0ABV6GKU1</accession>
<evidence type="ECO:0000313" key="1">
    <source>
        <dbReference type="EMBL" id="MFC0274308.1"/>
    </source>
</evidence>
<name>A0ABV6GKU1_9BACI</name>
<proteinExistence type="predicted"/>
<dbReference type="EMBL" id="JBHLVO010000033">
    <property type="protein sequence ID" value="MFC0274308.1"/>
    <property type="molecule type" value="Genomic_DNA"/>
</dbReference>
<dbReference type="RefSeq" id="WP_378938419.1">
    <property type="nucleotide sequence ID" value="NZ_JBHLVO010000033.1"/>
</dbReference>
<sequence length="104" mass="12244">MVSYLFLLNKRISPYDITIFQTPAFGESKGYRPVYRVNVEAPNHPDAIKKVFRMFNVPDMVPSDYHARFISTGDILLIDEGRRGQTYYRLHPEGWTEINRIHVR</sequence>
<keyword evidence="2" id="KW-1185">Reference proteome</keyword>
<reference evidence="1 2" key="1">
    <citation type="submission" date="2024-09" db="EMBL/GenBank/DDBJ databases">
        <authorList>
            <person name="Sun Q."/>
            <person name="Mori K."/>
        </authorList>
    </citation>
    <scope>NUCLEOTIDE SEQUENCE [LARGE SCALE GENOMIC DNA]</scope>
    <source>
        <strain evidence="1 2">CCM 7228</strain>
    </source>
</reference>
<protein>
    <recommendedName>
        <fullName evidence="3">YodL-like protein</fullName>
    </recommendedName>
</protein>
<organism evidence="1 2">
    <name type="scientific">Metabacillus herbersteinensis</name>
    <dbReference type="NCBI Taxonomy" id="283816"/>
    <lineage>
        <taxon>Bacteria</taxon>
        <taxon>Bacillati</taxon>
        <taxon>Bacillota</taxon>
        <taxon>Bacilli</taxon>
        <taxon>Bacillales</taxon>
        <taxon>Bacillaceae</taxon>
        <taxon>Metabacillus</taxon>
    </lineage>
</organism>